<keyword evidence="7" id="KW-1185">Reference proteome</keyword>
<keyword evidence="3" id="KW-0677">Repeat</keyword>
<protein>
    <recommendedName>
        <fullName evidence="5">Jacalin-type lectin domain-containing protein</fullName>
    </recommendedName>
</protein>
<dbReference type="Pfam" id="PF01419">
    <property type="entry name" value="Jacalin"/>
    <property type="match status" value="2"/>
</dbReference>
<keyword evidence="2" id="KW-0430">Lectin</keyword>
<dbReference type="InterPro" id="IPR036404">
    <property type="entry name" value="Jacalin-like_lectin_dom_sf"/>
</dbReference>
<organism evidence="6 7">
    <name type="scientific">Eutrema salsugineum</name>
    <name type="common">Saltwater cress</name>
    <name type="synonym">Sisymbrium salsugineum</name>
    <dbReference type="NCBI Taxonomy" id="72664"/>
    <lineage>
        <taxon>Eukaryota</taxon>
        <taxon>Viridiplantae</taxon>
        <taxon>Streptophyta</taxon>
        <taxon>Embryophyta</taxon>
        <taxon>Tracheophyta</taxon>
        <taxon>Spermatophyta</taxon>
        <taxon>Magnoliopsida</taxon>
        <taxon>eudicotyledons</taxon>
        <taxon>Gunneridae</taxon>
        <taxon>Pentapetalae</taxon>
        <taxon>rosids</taxon>
        <taxon>malvids</taxon>
        <taxon>Brassicales</taxon>
        <taxon>Brassicaceae</taxon>
        <taxon>Eutremeae</taxon>
        <taxon>Eutrema</taxon>
    </lineage>
</organism>
<name>V4KSC1_EUTSA</name>
<dbReference type="CDD" id="cd09612">
    <property type="entry name" value="Jacalin"/>
    <property type="match status" value="2"/>
</dbReference>
<dbReference type="eggNOG" id="ENOG502QW83">
    <property type="taxonomic scope" value="Eukaryota"/>
</dbReference>
<feature type="region of interest" description="Disordered" evidence="4">
    <location>
        <begin position="147"/>
        <end position="173"/>
    </location>
</feature>
<evidence type="ECO:0000256" key="2">
    <source>
        <dbReference type="ARBA" id="ARBA00022734"/>
    </source>
</evidence>
<comment type="similarity">
    <text evidence="1">Belongs to the jacalin lectin family.</text>
</comment>
<evidence type="ECO:0000256" key="4">
    <source>
        <dbReference type="SAM" id="MobiDB-lite"/>
    </source>
</evidence>
<dbReference type="SMART" id="SM00915">
    <property type="entry name" value="Jacalin"/>
    <property type="match status" value="2"/>
</dbReference>
<evidence type="ECO:0000259" key="5">
    <source>
        <dbReference type="PROSITE" id="PS51752"/>
    </source>
</evidence>
<dbReference type="STRING" id="72664.V4KSC1"/>
<feature type="domain" description="Jacalin-type lectin" evidence="5">
    <location>
        <begin position="2"/>
        <end position="144"/>
    </location>
</feature>
<dbReference type="Gene3D" id="2.100.10.30">
    <property type="entry name" value="Jacalin-like lectin domain"/>
    <property type="match status" value="2"/>
</dbReference>
<evidence type="ECO:0000256" key="3">
    <source>
        <dbReference type="ARBA" id="ARBA00022737"/>
    </source>
</evidence>
<dbReference type="GO" id="GO:0030246">
    <property type="term" value="F:carbohydrate binding"/>
    <property type="evidence" value="ECO:0007669"/>
    <property type="project" value="UniProtKB-KW"/>
</dbReference>
<dbReference type="SUPFAM" id="SSF51101">
    <property type="entry name" value="Mannose-binding lectins"/>
    <property type="match status" value="2"/>
</dbReference>
<sequence length="312" mass="34074">MSEKMGPIGGIKGKTFDDGADHDGVAKIYVAPGGRGIENIKFDYVKNGKIKEGSLHGVKARGFTSTIVISHPDEYLISVEGWFDSSNVIQGIQFKTNRNISDIFGYEFDGDGTQFSLQVKDKKIIGFHGLVDSHLNSLGTYFTPISSSSSSSSSSSPPLKKLEAQGGNGREKFDDGTFDHVRKVSVGQGDSGVAYIKFEYEKDGKREAHEHGKKTLLGTEEFEVDQDDYITSMKGYYEKLFGSETEIITTLIFKTFKGITSQPFGMPSGDMFLLEGGKITGFHGSSSDVLHSIGAYISHSASPKMLRGNWIQ</sequence>
<feature type="domain" description="Jacalin-type lectin" evidence="5">
    <location>
        <begin position="159"/>
        <end position="299"/>
    </location>
</feature>
<reference evidence="6 7" key="1">
    <citation type="journal article" date="2013" name="Front. Plant Sci.">
        <title>The Reference Genome of the Halophytic Plant Eutrema salsugineum.</title>
        <authorList>
            <person name="Yang R."/>
            <person name="Jarvis D.E."/>
            <person name="Chen H."/>
            <person name="Beilstein M.A."/>
            <person name="Grimwood J."/>
            <person name="Jenkins J."/>
            <person name="Shu S."/>
            <person name="Prochnik S."/>
            <person name="Xin M."/>
            <person name="Ma C."/>
            <person name="Schmutz J."/>
            <person name="Wing R.A."/>
            <person name="Mitchell-Olds T."/>
            <person name="Schumaker K.S."/>
            <person name="Wang X."/>
        </authorList>
    </citation>
    <scope>NUCLEOTIDE SEQUENCE [LARGE SCALE GENOMIC DNA]</scope>
</reference>
<dbReference type="OrthoDB" id="10250130at2759"/>
<dbReference type="PANTHER" id="PTHR47293">
    <property type="entry name" value="JACALIN-RELATED LECTIN 3"/>
    <property type="match status" value="1"/>
</dbReference>
<dbReference type="InterPro" id="IPR001229">
    <property type="entry name" value="Jacalin-like_lectin_dom"/>
</dbReference>
<accession>V4KSC1</accession>
<gene>
    <name evidence="6" type="ORF">EUTSA_v10012063mg</name>
</gene>
<dbReference type="AlphaFoldDB" id="V4KSC1"/>
<proteinExistence type="inferred from homology"/>
<evidence type="ECO:0000313" key="6">
    <source>
        <dbReference type="EMBL" id="ESQ30253.1"/>
    </source>
</evidence>
<dbReference type="OMA" id="HIVPIFT"/>
<dbReference type="PROSITE" id="PS51752">
    <property type="entry name" value="JACALIN_LECTIN"/>
    <property type="match status" value="2"/>
</dbReference>
<evidence type="ECO:0000256" key="1">
    <source>
        <dbReference type="ARBA" id="ARBA00006568"/>
    </source>
</evidence>
<evidence type="ECO:0000313" key="7">
    <source>
        <dbReference type="Proteomes" id="UP000030689"/>
    </source>
</evidence>
<feature type="non-terminal residue" evidence="6">
    <location>
        <position position="312"/>
    </location>
</feature>
<feature type="compositionally biased region" description="Low complexity" evidence="4">
    <location>
        <begin position="147"/>
        <end position="156"/>
    </location>
</feature>
<dbReference type="PANTHER" id="PTHR47293:SF11">
    <property type="entry name" value="JACALIN-RELATED LECTIN 12-RELATED"/>
    <property type="match status" value="1"/>
</dbReference>
<dbReference type="Gramene" id="ESQ30253">
    <property type="protein sequence ID" value="ESQ30253"/>
    <property type="gene ID" value="EUTSA_v10012063mg"/>
</dbReference>
<dbReference type="Proteomes" id="UP000030689">
    <property type="component" value="Unassembled WGS sequence"/>
</dbReference>
<dbReference type="InterPro" id="IPR033734">
    <property type="entry name" value="Jacalin-like_lectin_dom_plant"/>
</dbReference>
<dbReference type="EMBL" id="KI517809">
    <property type="protein sequence ID" value="ESQ30253.1"/>
    <property type="molecule type" value="Genomic_DNA"/>
</dbReference>
<dbReference type="KEGG" id="eus:EUTSA_v10012063mg"/>
<dbReference type="FunFam" id="2.100.10.30:FF:000001">
    <property type="entry name" value="Jacalin-related lectin 33"/>
    <property type="match status" value="2"/>
</dbReference>